<proteinExistence type="predicted"/>
<dbReference type="InterPro" id="IPR036436">
    <property type="entry name" value="Disintegrin_dom_sf"/>
</dbReference>
<protein>
    <recommendedName>
        <fullName evidence="17">Disintegrin and metalloproteinase domain-containing protein 12</fullName>
    </recommendedName>
</protein>
<dbReference type="FunFam" id="3.40.390.10:FF:000002">
    <property type="entry name" value="Disintegrin and metalloproteinase domain-containing protein 22"/>
    <property type="match status" value="1"/>
</dbReference>
<reference evidence="15" key="1">
    <citation type="submission" date="2021-01" db="EMBL/GenBank/DDBJ databases">
        <title>A chromosome-scale assembly of European eel, Anguilla anguilla.</title>
        <authorList>
            <person name="Henkel C."/>
            <person name="Jong-Raadsen S.A."/>
            <person name="Dufour S."/>
            <person name="Weltzien F.-A."/>
            <person name="Palstra A.P."/>
            <person name="Pelster B."/>
            <person name="Spaink H.P."/>
            <person name="Van Den Thillart G.E."/>
            <person name="Jansen H."/>
            <person name="Zahm M."/>
            <person name="Klopp C."/>
            <person name="Cedric C."/>
            <person name="Louis A."/>
            <person name="Berthelot C."/>
            <person name="Parey E."/>
            <person name="Roest Crollius H."/>
            <person name="Montfort J."/>
            <person name="Robinson-Rechavi M."/>
            <person name="Bucao C."/>
            <person name="Bouchez O."/>
            <person name="Gislard M."/>
            <person name="Lluch J."/>
            <person name="Milhes M."/>
            <person name="Lampietro C."/>
            <person name="Lopez Roques C."/>
            <person name="Donnadieu C."/>
            <person name="Braasch I."/>
            <person name="Desvignes T."/>
            <person name="Postlethwait J."/>
            <person name="Bobe J."/>
            <person name="Guiguen Y."/>
            <person name="Dirks R."/>
        </authorList>
    </citation>
    <scope>NUCLEOTIDE SEQUENCE</scope>
    <source>
        <strain evidence="15">Tag_6206</strain>
        <tissue evidence="15">Liver</tissue>
    </source>
</reference>
<feature type="disulfide bond" evidence="7">
    <location>
        <begin position="672"/>
        <end position="682"/>
    </location>
</feature>
<feature type="region of interest" description="Disordered" evidence="9">
    <location>
        <begin position="862"/>
        <end position="887"/>
    </location>
</feature>
<evidence type="ECO:0000256" key="3">
    <source>
        <dbReference type="ARBA" id="ARBA00022989"/>
    </source>
</evidence>
<evidence type="ECO:0000256" key="10">
    <source>
        <dbReference type="SAM" id="Phobius"/>
    </source>
</evidence>
<dbReference type="Pfam" id="PF00200">
    <property type="entry name" value="Disintegrin"/>
    <property type="match status" value="1"/>
</dbReference>
<evidence type="ECO:0000256" key="11">
    <source>
        <dbReference type="SAM" id="SignalP"/>
    </source>
</evidence>
<evidence type="ECO:0000256" key="8">
    <source>
        <dbReference type="PROSITE-ProRule" id="PRU00276"/>
    </source>
</evidence>
<name>A0A9D3S9Z9_ANGAN</name>
<dbReference type="Proteomes" id="UP001044222">
    <property type="component" value="Unassembled WGS sequence"/>
</dbReference>
<keyword evidence="8" id="KW-0862">Zinc</keyword>
<dbReference type="GO" id="GO:0006508">
    <property type="term" value="P:proteolysis"/>
    <property type="evidence" value="ECO:0007669"/>
    <property type="project" value="InterPro"/>
</dbReference>
<evidence type="ECO:0000256" key="7">
    <source>
        <dbReference type="PROSITE-ProRule" id="PRU00076"/>
    </source>
</evidence>
<sequence length="978" mass="106666">MTSRRWNENLAFLTVLYVLSLTVKCSSDNVLPNPSEGNSLDPPKQQSTMGKLERYETTVPFLLLRGEWRPASLLQSMSHPASLKLLIEAESEQLVLALEKNEGLFASHYTETHYLENGSVVTGSPNSTVNCYYHGVVEGRVHSDVSLSACSGLRGFIALEDKAFVLEPAFFPDNGTHLIYRGENLRLSPGTCGHGFNVSNAVTDYVGGPFRQFSSRHKRHAQRTTKYVELIIVADNREFQKQGKDVEKVKQRLAEIANYVDKFYRALNIRVALVGLEVWSDADKCAVTQDPFTTLHEFLDWRKLRLLPQRPHDNAQLISGVYFQGTTIGMAPIMSMCTAEQSGGIVMDHSDNPLGAAVTLAHELGHNFGMNHDTPERGCGCRVTADRGGCIMTPSTGYPFPTVFSSCSKKDLAASLEKGVGMCLFNMPEVKVLYGGQKCGNGYVEEGEECDCGELEECMNPCCNATTCTLKGDAVCAHGQCCEDCKLKPAGTPCRESSNSCDLPEFCTGANAHCPANVYLHDGHACHNVDGYCYNGICQTHEQQCITLWGQGAKPAPGICFERVNSAGDPYGNCGKDSKGSFVKCEARDAKCGKIQCQGGANRPVIGTNAVSIETNIPLQEGGRILCRGTHVYLGDDMPDPGLVLTGTKCAEGMMCLNRRCQNVSMFGVHECSRRCNGHGVCNNKKNCHCEAHWGPPFCDQAGFGGSMDSGPMRQADGRSVTVGVLVVLLGVIVAGLIVCLKRKALVPPALRQQEDRHREIKVRGHEWAVQSDPNAVWEQDVPSPAAPKPAPEHQHMQAGSRGGLPLPHRTASTPRACADCPSARPSTSATPSPAPRPAPHRARLPRTPVPEERLCVTRPATAPSGWTRNWKSPAPQRSPCPQTPLPGPLVWDAVPLPWGPPNRFQSLSQGSPDRLLPFHTQPDLHPSSPRRYQSRECFLTEGTGAEERGGKEENGRRHNTFCTTELSKTFGWGLSEF</sequence>
<feature type="domain" description="Peptidase M12B" evidence="14">
    <location>
        <begin position="226"/>
        <end position="428"/>
    </location>
</feature>
<gene>
    <name evidence="15" type="ORF">ANANG_G00048090</name>
</gene>
<dbReference type="FunFam" id="4.10.70.10:FF:000001">
    <property type="entry name" value="Disintegrin and metalloproteinase domain-containing protein 22"/>
    <property type="match status" value="1"/>
</dbReference>
<keyword evidence="5 7" id="KW-1015">Disulfide bond</keyword>
<dbReference type="SMART" id="SM00050">
    <property type="entry name" value="DISIN"/>
    <property type="match status" value="1"/>
</dbReference>
<dbReference type="PROSITE" id="PS50026">
    <property type="entry name" value="EGF_3"/>
    <property type="match status" value="1"/>
</dbReference>
<evidence type="ECO:0000256" key="1">
    <source>
        <dbReference type="ARBA" id="ARBA00004479"/>
    </source>
</evidence>
<evidence type="ECO:0000256" key="4">
    <source>
        <dbReference type="ARBA" id="ARBA00023136"/>
    </source>
</evidence>
<organism evidence="15 16">
    <name type="scientific">Anguilla anguilla</name>
    <name type="common">European freshwater eel</name>
    <name type="synonym">Muraena anguilla</name>
    <dbReference type="NCBI Taxonomy" id="7936"/>
    <lineage>
        <taxon>Eukaryota</taxon>
        <taxon>Metazoa</taxon>
        <taxon>Chordata</taxon>
        <taxon>Craniata</taxon>
        <taxon>Vertebrata</taxon>
        <taxon>Euteleostomi</taxon>
        <taxon>Actinopterygii</taxon>
        <taxon>Neopterygii</taxon>
        <taxon>Teleostei</taxon>
        <taxon>Anguilliformes</taxon>
        <taxon>Anguillidae</taxon>
        <taxon>Anguilla</taxon>
    </lineage>
</organism>
<dbReference type="GO" id="GO:0046872">
    <property type="term" value="F:metal ion binding"/>
    <property type="evidence" value="ECO:0007669"/>
    <property type="project" value="UniProtKB-KW"/>
</dbReference>
<keyword evidence="11" id="KW-0732">Signal</keyword>
<feature type="binding site" evidence="8">
    <location>
        <position position="372"/>
    </location>
    <ligand>
        <name>Zn(2+)</name>
        <dbReference type="ChEBI" id="CHEBI:29105"/>
        <note>catalytic</note>
    </ligand>
</feature>
<evidence type="ECO:0000259" key="12">
    <source>
        <dbReference type="PROSITE" id="PS50026"/>
    </source>
</evidence>
<evidence type="ECO:0008006" key="17">
    <source>
        <dbReference type="Google" id="ProtNLM"/>
    </source>
</evidence>
<keyword evidence="2 10" id="KW-0812">Transmembrane</keyword>
<dbReference type="SUPFAM" id="SSF57552">
    <property type="entry name" value="Blood coagulation inhibitor (disintegrin)"/>
    <property type="match status" value="1"/>
</dbReference>
<feature type="chain" id="PRO_5039480102" description="Disintegrin and metalloproteinase domain-containing protein 12" evidence="11">
    <location>
        <begin position="28"/>
        <end position="978"/>
    </location>
</feature>
<dbReference type="InterPro" id="IPR024079">
    <property type="entry name" value="MetalloPept_cat_dom_sf"/>
</dbReference>
<dbReference type="PANTHER" id="PTHR11905">
    <property type="entry name" value="ADAM A DISINTEGRIN AND METALLOPROTEASE DOMAIN"/>
    <property type="match status" value="1"/>
</dbReference>
<feature type="disulfide bond" evidence="7">
    <location>
        <begin position="690"/>
        <end position="699"/>
    </location>
</feature>
<dbReference type="PROSITE" id="PS00427">
    <property type="entry name" value="DISINTEGRIN_1"/>
    <property type="match status" value="1"/>
</dbReference>
<dbReference type="InterPro" id="IPR000742">
    <property type="entry name" value="EGF"/>
</dbReference>
<feature type="active site" evidence="8">
    <location>
        <position position="363"/>
    </location>
</feature>
<accession>A0A9D3S9Z9</accession>
<feature type="disulfide bond" evidence="6">
    <location>
        <begin position="494"/>
        <end position="514"/>
    </location>
</feature>
<feature type="compositionally biased region" description="Low complexity" evidence="9">
    <location>
        <begin position="822"/>
        <end position="832"/>
    </location>
</feature>
<evidence type="ECO:0000256" key="6">
    <source>
        <dbReference type="PROSITE-ProRule" id="PRU00068"/>
    </source>
</evidence>
<evidence type="ECO:0000259" key="13">
    <source>
        <dbReference type="PROSITE" id="PS50214"/>
    </source>
</evidence>
<comment type="caution">
    <text evidence="15">The sequence shown here is derived from an EMBL/GenBank/DDBJ whole genome shotgun (WGS) entry which is preliminary data.</text>
</comment>
<feature type="compositionally biased region" description="Pro residues" evidence="9">
    <location>
        <begin position="877"/>
        <end position="887"/>
    </location>
</feature>
<keyword evidence="7" id="KW-0245">EGF-like domain</keyword>
<feature type="transmembrane region" description="Helical" evidence="10">
    <location>
        <begin position="721"/>
        <end position="741"/>
    </location>
</feature>
<dbReference type="AlphaFoldDB" id="A0A9D3S9Z9"/>
<feature type="binding site" evidence="8">
    <location>
        <position position="362"/>
    </location>
    <ligand>
        <name>Zn(2+)</name>
        <dbReference type="ChEBI" id="CHEBI:29105"/>
        <note>catalytic</note>
    </ligand>
</feature>
<keyword evidence="4 10" id="KW-0472">Membrane</keyword>
<keyword evidence="8" id="KW-0479">Metal-binding</keyword>
<dbReference type="InterPro" id="IPR001762">
    <property type="entry name" value="Disintegrin_dom"/>
</dbReference>
<dbReference type="GO" id="GO:0004222">
    <property type="term" value="F:metalloendopeptidase activity"/>
    <property type="evidence" value="ECO:0007669"/>
    <property type="project" value="InterPro"/>
</dbReference>
<dbReference type="EMBL" id="JAFIRN010000002">
    <property type="protein sequence ID" value="KAG5855342.1"/>
    <property type="molecule type" value="Genomic_DNA"/>
</dbReference>
<feature type="region of interest" description="Disordered" evidence="9">
    <location>
        <begin position="765"/>
        <end position="847"/>
    </location>
</feature>
<evidence type="ECO:0000259" key="14">
    <source>
        <dbReference type="PROSITE" id="PS50215"/>
    </source>
</evidence>
<dbReference type="InterPro" id="IPR034027">
    <property type="entry name" value="Reprolysin_adamalysin"/>
</dbReference>
<dbReference type="Gene3D" id="4.10.70.10">
    <property type="entry name" value="Disintegrin domain"/>
    <property type="match status" value="1"/>
</dbReference>
<dbReference type="InterPro" id="IPR001590">
    <property type="entry name" value="Peptidase_M12B"/>
</dbReference>
<evidence type="ECO:0000256" key="5">
    <source>
        <dbReference type="ARBA" id="ARBA00023157"/>
    </source>
</evidence>
<dbReference type="Pfam" id="PF08516">
    <property type="entry name" value="ADAM_CR"/>
    <property type="match status" value="1"/>
</dbReference>
<feature type="binding site" evidence="8">
    <location>
        <position position="366"/>
    </location>
    <ligand>
        <name>Zn(2+)</name>
        <dbReference type="ChEBI" id="CHEBI:29105"/>
        <note>catalytic</note>
    </ligand>
</feature>
<comment type="subcellular location">
    <subcellularLocation>
        <location evidence="1">Membrane</location>
        <topology evidence="1">Single-pass type I membrane protein</topology>
    </subcellularLocation>
</comment>
<dbReference type="SUPFAM" id="SSF55486">
    <property type="entry name" value="Metalloproteases ('zincins'), catalytic domain"/>
    <property type="match status" value="1"/>
</dbReference>
<keyword evidence="3 10" id="KW-1133">Transmembrane helix</keyword>
<feature type="domain" description="EGF-like" evidence="12">
    <location>
        <begin position="668"/>
        <end position="700"/>
    </location>
</feature>
<dbReference type="Pfam" id="PF01421">
    <property type="entry name" value="Reprolysin"/>
    <property type="match status" value="1"/>
</dbReference>
<dbReference type="SMART" id="SM00608">
    <property type="entry name" value="ACR"/>
    <property type="match status" value="1"/>
</dbReference>
<dbReference type="InterPro" id="IPR018358">
    <property type="entry name" value="Disintegrin_CS"/>
</dbReference>
<feature type="domain" description="Disintegrin" evidence="13">
    <location>
        <begin position="436"/>
        <end position="522"/>
    </location>
</feature>
<dbReference type="InterPro" id="IPR006586">
    <property type="entry name" value="ADAM_Cys-rich"/>
</dbReference>
<dbReference type="Pfam" id="PF01562">
    <property type="entry name" value="Pep_M12B_propep"/>
    <property type="match status" value="1"/>
</dbReference>
<dbReference type="PROSITE" id="PS50214">
    <property type="entry name" value="DISINTEGRIN_2"/>
    <property type="match status" value="1"/>
</dbReference>
<dbReference type="PANTHER" id="PTHR11905:SF112">
    <property type="entry name" value="DISINTEGRIN AND METALLOPROTEINASE DOMAIN-CONTAINING PROTEIN 12"/>
    <property type="match status" value="1"/>
</dbReference>
<comment type="caution">
    <text evidence="7">Lacks conserved residue(s) required for the propagation of feature annotation.</text>
</comment>
<dbReference type="CDD" id="cd04269">
    <property type="entry name" value="ZnMc_adamalysin_II_like"/>
    <property type="match status" value="1"/>
</dbReference>
<feature type="signal peptide" evidence="11">
    <location>
        <begin position="1"/>
        <end position="27"/>
    </location>
</feature>
<evidence type="ECO:0000313" key="16">
    <source>
        <dbReference type="Proteomes" id="UP001044222"/>
    </source>
</evidence>
<dbReference type="Gene3D" id="3.40.390.10">
    <property type="entry name" value="Collagenase (Catalytic Domain)"/>
    <property type="match status" value="1"/>
</dbReference>
<dbReference type="InterPro" id="IPR002870">
    <property type="entry name" value="Peptidase_M12B_N"/>
</dbReference>
<dbReference type="PROSITE" id="PS50215">
    <property type="entry name" value="ADAM_MEPRO"/>
    <property type="match status" value="1"/>
</dbReference>
<dbReference type="PRINTS" id="PR00289">
    <property type="entry name" value="DISINTEGRIN"/>
</dbReference>
<keyword evidence="16" id="KW-1185">Reference proteome</keyword>
<dbReference type="GO" id="GO:0016020">
    <property type="term" value="C:membrane"/>
    <property type="evidence" value="ECO:0007669"/>
    <property type="project" value="UniProtKB-SubCell"/>
</dbReference>
<evidence type="ECO:0000256" key="9">
    <source>
        <dbReference type="SAM" id="MobiDB-lite"/>
    </source>
</evidence>
<evidence type="ECO:0000256" key="2">
    <source>
        <dbReference type="ARBA" id="ARBA00022692"/>
    </source>
</evidence>
<evidence type="ECO:0000313" key="15">
    <source>
        <dbReference type="EMBL" id="KAG5855342.1"/>
    </source>
</evidence>